<keyword evidence="3" id="KW-1185">Reference proteome</keyword>
<feature type="transmembrane region" description="Helical" evidence="1">
    <location>
        <begin position="155"/>
        <end position="176"/>
    </location>
</feature>
<reference evidence="3" key="1">
    <citation type="submission" date="2018-01" db="EMBL/GenBank/DDBJ databases">
        <authorList>
            <person name="Li J."/>
        </authorList>
    </citation>
    <scope>NUCLEOTIDE SEQUENCE [LARGE SCALE GENOMIC DNA]</scope>
    <source>
        <strain evidence="3">592</strain>
    </source>
</reference>
<keyword evidence="1" id="KW-0472">Membrane</keyword>
<keyword evidence="1" id="KW-0812">Transmembrane</keyword>
<dbReference type="Proteomes" id="UP000244384">
    <property type="component" value="Chromosome"/>
</dbReference>
<dbReference type="KEGG" id="aez:C3E78_08035"/>
<feature type="transmembrane region" description="Helical" evidence="1">
    <location>
        <begin position="64"/>
        <end position="82"/>
    </location>
</feature>
<protein>
    <submittedName>
        <fullName evidence="2">Uncharacterized protein</fullName>
    </submittedName>
</protein>
<gene>
    <name evidence="2" type="ORF">C3E78_08035</name>
</gene>
<evidence type="ECO:0000313" key="3">
    <source>
        <dbReference type="Proteomes" id="UP000244384"/>
    </source>
</evidence>
<feature type="transmembrane region" description="Helical" evidence="1">
    <location>
        <begin position="102"/>
        <end position="120"/>
    </location>
</feature>
<keyword evidence="1" id="KW-1133">Transmembrane helix</keyword>
<evidence type="ECO:0000313" key="2">
    <source>
        <dbReference type="EMBL" id="AWB92151.1"/>
    </source>
</evidence>
<feature type="transmembrane region" description="Helical" evidence="1">
    <location>
        <begin position="188"/>
        <end position="209"/>
    </location>
</feature>
<proteinExistence type="predicted"/>
<accession>A0A2S0WLG1</accession>
<evidence type="ECO:0000256" key="1">
    <source>
        <dbReference type="SAM" id="Phobius"/>
    </source>
</evidence>
<sequence length="237" mass="25953">MIVTLAAAVGARVGGEGRRLRRELNADATYIGEVGQSAAAELRQDMDARTHQVVLFSQFPLYKWLEVLLFGFSAAFALGMAAGNWSLMTGDKEEFFSLEAMFAPYAATLLVGVPTWYVLARGWNRRANARLRYADHHLNADYVSELELATSVARVITVVSGLVVLVAVPTAVGVAMMQNLKNFAPSDWLGVGALVTFDILTILSVRNAMKDKDLAMRLPRFTTLMGATTLGQWPERP</sequence>
<name>A0A2S0WLG1_9ACTN</name>
<dbReference type="AlphaFoldDB" id="A0A2S0WLG1"/>
<dbReference type="EMBL" id="CP026952">
    <property type="protein sequence ID" value="AWB92151.1"/>
    <property type="molecule type" value="Genomic_DNA"/>
</dbReference>
<organism evidence="2 3">
    <name type="scientific">Aeromicrobium chenweiae</name>
    <dbReference type="NCBI Taxonomy" id="2079793"/>
    <lineage>
        <taxon>Bacteria</taxon>
        <taxon>Bacillati</taxon>
        <taxon>Actinomycetota</taxon>
        <taxon>Actinomycetes</taxon>
        <taxon>Propionibacteriales</taxon>
        <taxon>Nocardioidaceae</taxon>
        <taxon>Aeromicrobium</taxon>
    </lineage>
</organism>